<evidence type="ECO:0000313" key="2">
    <source>
        <dbReference type="Proteomes" id="UP001145072"/>
    </source>
</evidence>
<dbReference type="Proteomes" id="UP001145072">
    <property type="component" value="Unassembled WGS sequence"/>
</dbReference>
<evidence type="ECO:0000313" key="1">
    <source>
        <dbReference type="EMBL" id="MDC3418838.1"/>
    </source>
</evidence>
<protein>
    <submittedName>
        <fullName evidence="1">Uncharacterized protein</fullName>
    </submittedName>
</protein>
<dbReference type="PROSITE" id="PS51257">
    <property type="entry name" value="PROKAR_LIPOPROTEIN"/>
    <property type="match status" value="1"/>
</dbReference>
<organism evidence="1 2">
    <name type="scientific">Aquibacillus koreensis</name>
    <dbReference type="NCBI Taxonomy" id="279446"/>
    <lineage>
        <taxon>Bacteria</taxon>
        <taxon>Bacillati</taxon>
        <taxon>Bacillota</taxon>
        <taxon>Bacilli</taxon>
        <taxon>Bacillales</taxon>
        <taxon>Bacillaceae</taxon>
        <taxon>Aquibacillus</taxon>
    </lineage>
</organism>
<sequence length="239" mass="27282">MRIIGQVIALSIILLILSGCLYPDNKLSKNQVPNEVQLNMVQTAIDHYVERHQGLVPIRTKTSDTPIFQKYIIDFKVLKQEGLVETTPASAFENGGVYQYVLVTPEENPTVKVIDLRITDEIRSVQHRLNTYRSENIYPPFGEEIEKGVYSINYKALGLDSPPYVQSPYSQKNLPIVLDTNGDLFIDYRADLYDALQSFDHDYTNGDDIRYLLVDHYPFAPAYSLPYTIKDGEPVFVLE</sequence>
<dbReference type="AlphaFoldDB" id="A0A9X4AI19"/>
<dbReference type="EMBL" id="JAMQJZ010000001">
    <property type="protein sequence ID" value="MDC3418838.1"/>
    <property type="molecule type" value="Genomic_DNA"/>
</dbReference>
<keyword evidence="2" id="KW-1185">Reference proteome</keyword>
<name>A0A9X4AI19_9BACI</name>
<comment type="caution">
    <text evidence="1">The sequence shown here is derived from an EMBL/GenBank/DDBJ whole genome shotgun (WGS) entry which is preliminary data.</text>
</comment>
<dbReference type="RefSeq" id="WP_259871096.1">
    <property type="nucleotide sequence ID" value="NZ_JAMQJZ010000001.1"/>
</dbReference>
<proteinExistence type="predicted"/>
<gene>
    <name evidence="1" type="ORF">NC661_00370</name>
</gene>
<accession>A0A9X4AI19</accession>
<reference evidence="1" key="1">
    <citation type="submission" date="2022-06" db="EMBL/GenBank/DDBJ databases">
        <title>Aquibacillus sp. a new bacterium isolated from soil saline samples.</title>
        <authorList>
            <person name="Galisteo C."/>
            <person name="De La Haba R."/>
            <person name="Sanchez-Porro C."/>
            <person name="Ventosa A."/>
        </authorList>
    </citation>
    <scope>NUCLEOTIDE SEQUENCE</scope>
    <source>
        <strain evidence="1">JCM 12387</strain>
    </source>
</reference>